<dbReference type="RefSeq" id="WP_056941581.1">
    <property type="nucleotide sequence ID" value="NZ_AZCX01000001.1"/>
</dbReference>
<keyword evidence="3" id="KW-1185">Reference proteome</keyword>
<sequence length="122" mass="13428">MSIFALIMAVIVAVEHLFILWLEMFNSNSEMASRAFAVPRKLLQVTEVQTLFKNQGLYNGFLAVGIIFACFLSDPIRKVMVLYLVGCVVIAAIYGAMTASKRIILIQGLPAVIAFCLVAVAW</sequence>
<gene>
    <name evidence="2" type="ORF">FC96_GL000041</name>
</gene>
<evidence type="ECO:0000313" key="3">
    <source>
        <dbReference type="Proteomes" id="UP000050911"/>
    </source>
</evidence>
<dbReference type="PANTHER" id="PTHR38446:SF1">
    <property type="entry name" value="BLL0914 PROTEIN"/>
    <property type="match status" value="1"/>
</dbReference>
<dbReference type="PATRIC" id="fig|1302272.5.peg.41"/>
<organism evidence="2 3">
    <name type="scientific">Secundilactobacillus kimchicus JCM 15530</name>
    <dbReference type="NCBI Taxonomy" id="1302272"/>
    <lineage>
        <taxon>Bacteria</taxon>
        <taxon>Bacillati</taxon>
        <taxon>Bacillota</taxon>
        <taxon>Bacilli</taxon>
        <taxon>Lactobacillales</taxon>
        <taxon>Lactobacillaceae</taxon>
        <taxon>Secundilactobacillus</taxon>
    </lineage>
</organism>
<comment type="caution">
    <text evidence="2">The sequence shown here is derived from an EMBL/GenBank/DDBJ whole genome shotgun (WGS) entry which is preliminary data.</text>
</comment>
<feature type="transmembrane region" description="Helical" evidence="1">
    <location>
        <begin position="80"/>
        <end position="97"/>
    </location>
</feature>
<keyword evidence="1" id="KW-0812">Transmembrane</keyword>
<reference evidence="2 3" key="1">
    <citation type="journal article" date="2015" name="Genome Announc.">
        <title>Expanding the biotechnology potential of lactobacilli through comparative genomics of 213 strains and associated genera.</title>
        <authorList>
            <person name="Sun Z."/>
            <person name="Harris H.M."/>
            <person name="McCann A."/>
            <person name="Guo C."/>
            <person name="Argimon S."/>
            <person name="Zhang W."/>
            <person name="Yang X."/>
            <person name="Jeffery I.B."/>
            <person name="Cooney J.C."/>
            <person name="Kagawa T.F."/>
            <person name="Liu W."/>
            <person name="Song Y."/>
            <person name="Salvetti E."/>
            <person name="Wrobel A."/>
            <person name="Rasinkangas P."/>
            <person name="Parkhill J."/>
            <person name="Rea M.C."/>
            <person name="O'Sullivan O."/>
            <person name="Ritari J."/>
            <person name="Douillard F.P."/>
            <person name="Paul Ross R."/>
            <person name="Yang R."/>
            <person name="Briner A.E."/>
            <person name="Felis G.E."/>
            <person name="de Vos W.M."/>
            <person name="Barrangou R."/>
            <person name="Klaenhammer T.R."/>
            <person name="Caufield P.W."/>
            <person name="Cui Y."/>
            <person name="Zhang H."/>
            <person name="O'Toole P.W."/>
        </authorList>
    </citation>
    <scope>NUCLEOTIDE SEQUENCE [LARGE SCALE GENOMIC DNA]</scope>
    <source>
        <strain evidence="2 3">JCM 15530</strain>
    </source>
</reference>
<evidence type="ECO:0000313" key="2">
    <source>
        <dbReference type="EMBL" id="KRK49125.1"/>
    </source>
</evidence>
<name>A0A0R1HQN0_9LACO</name>
<evidence type="ECO:0008006" key="4">
    <source>
        <dbReference type="Google" id="ProtNLM"/>
    </source>
</evidence>
<evidence type="ECO:0000256" key="1">
    <source>
        <dbReference type="SAM" id="Phobius"/>
    </source>
</evidence>
<accession>A0A0R1HQN0</accession>
<keyword evidence="1" id="KW-1133">Transmembrane helix</keyword>
<keyword evidence="1" id="KW-0472">Membrane</keyword>
<dbReference type="OrthoDB" id="9803832at2"/>
<proteinExistence type="predicted"/>
<dbReference type="EMBL" id="AZCX01000001">
    <property type="protein sequence ID" value="KRK49125.1"/>
    <property type="molecule type" value="Genomic_DNA"/>
</dbReference>
<dbReference type="Proteomes" id="UP000050911">
    <property type="component" value="Unassembled WGS sequence"/>
</dbReference>
<dbReference type="PANTHER" id="PTHR38446">
    <property type="entry name" value="BLL0914 PROTEIN"/>
    <property type="match status" value="1"/>
</dbReference>
<feature type="transmembrane region" description="Helical" evidence="1">
    <location>
        <begin position="56"/>
        <end position="73"/>
    </location>
</feature>
<feature type="transmembrane region" description="Helical" evidence="1">
    <location>
        <begin position="103"/>
        <end position="121"/>
    </location>
</feature>
<dbReference type="AlphaFoldDB" id="A0A0R1HQN0"/>
<dbReference type="InterPro" id="IPR009732">
    <property type="entry name" value="DUF1304"/>
</dbReference>
<protein>
    <recommendedName>
        <fullName evidence="4">Integral membrane protein</fullName>
    </recommendedName>
</protein>
<dbReference type="Pfam" id="PF06993">
    <property type="entry name" value="DUF1304"/>
    <property type="match status" value="1"/>
</dbReference>